<sequence length="202" mass="23813">MSESESGSESEYYAIEEEADREFYTTNLYGIMSNVKYSDVILSVSGTNVEFKSHRNILGYHSRIFENSSEIPVRIVIDQFKVETVIAVLEFLYGKCRAIKGKFKDVLQFAKNYEIQELKGVSYEVILRKYIDGIIRPRSAVEFWKKERFEGVKMGPVDLYRAERREWPTVPDKIVIKWEEKAEAEMIRFEEQVKLYLEKNNF</sequence>
<accession>A0A914R2L3</accession>
<evidence type="ECO:0000313" key="2">
    <source>
        <dbReference type="Proteomes" id="UP000887578"/>
    </source>
</evidence>
<reference evidence="3" key="1">
    <citation type="submission" date="2022-11" db="UniProtKB">
        <authorList>
            <consortium name="WormBaseParasite"/>
        </authorList>
    </citation>
    <scope>IDENTIFICATION</scope>
</reference>
<dbReference type="InterPro" id="IPR036910">
    <property type="entry name" value="HMG_box_dom_sf"/>
</dbReference>
<dbReference type="InterPro" id="IPR000210">
    <property type="entry name" value="BTB/POZ_dom"/>
</dbReference>
<dbReference type="SUPFAM" id="SSF54695">
    <property type="entry name" value="POZ domain"/>
    <property type="match status" value="1"/>
</dbReference>
<keyword evidence="2" id="KW-1185">Reference proteome</keyword>
<evidence type="ECO:0000313" key="3">
    <source>
        <dbReference type="WBParaSite" id="PDA_v2.g5652.t1"/>
    </source>
</evidence>
<name>A0A914R2L3_9BILA</name>
<dbReference type="AlphaFoldDB" id="A0A914R2L3"/>
<dbReference type="CDD" id="cd18186">
    <property type="entry name" value="BTB_POZ_ZBTB_KLHL-like"/>
    <property type="match status" value="1"/>
</dbReference>
<dbReference type="Gene3D" id="3.30.710.10">
    <property type="entry name" value="Potassium Channel Kv1.1, Chain A"/>
    <property type="match status" value="1"/>
</dbReference>
<dbReference type="SUPFAM" id="SSF47095">
    <property type="entry name" value="HMG-box"/>
    <property type="match status" value="1"/>
</dbReference>
<dbReference type="WBParaSite" id="PDA_v2.g5652.t1">
    <property type="protein sequence ID" value="PDA_v2.g5652.t1"/>
    <property type="gene ID" value="PDA_v2.g5652"/>
</dbReference>
<dbReference type="Proteomes" id="UP000887578">
    <property type="component" value="Unplaced"/>
</dbReference>
<feature type="domain" description="BTB" evidence="1">
    <location>
        <begin position="38"/>
        <end position="93"/>
    </location>
</feature>
<proteinExistence type="predicted"/>
<dbReference type="PROSITE" id="PS50097">
    <property type="entry name" value="BTB"/>
    <property type="match status" value="1"/>
</dbReference>
<dbReference type="InterPro" id="IPR011333">
    <property type="entry name" value="SKP1/BTB/POZ_sf"/>
</dbReference>
<organism evidence="2 3">
    <name type="scientific">Panagrolaimus davidi</name>
    <dbReference type="NCBI Taxonomy" id="227884"/>
    <lineage>
        <taxon>Eukaryota</taxon>
        <taxon>Metazoa</taxon>
        <taxon>Ecdysozoa</taxon>
        <taxon>Nematoda</taxon>
        <taxon>Chromadorea</taxon>
        <taxon>Rhabditida</taxon>
        <taxon>Tylenchina</taxon>
        <taxon>Panagrolaimomorpha</taxon>
        <taxon>Panagrolaimoidea</taxon>
        <taxon>Panagrolaimidae</taxon>
        <taxon>Panagrolaimus</taxon>
    </lineage>
</organism>
<protein>
    <submittedName>
        <fullName evidence="3">BTB domain-containing protein</fullName>
    </submittedName>
</protein>
<dbReference type="SMART" id="SM00225">
    <property type="entry name" value="BTB"/>
    <property type="match status" value="1"/>
</dbReference>
<evidence type="ECO:0000259" key="1">
    <source>
        <dbReference type="PROSITE" id="PS50097"/>
    </source>
</evidence>
<dbReference type="Pfam" id="PF00651">
    <property type="entry name" value="BTB"/>
    <property type="match status" value="1"/>
</dbReference>